<evidence type="ECO:0000313" key="4">
    <source>
        <dbReference type="EMBL" id="OAJ62591.1"/>
    </source>
</evidence>
<dbReference type="PANTHER" id="PTHR42879:SF2">
    <property type="entry name" value="3-OXOACYL-[ACYL-CARRIER-PROTEIN] REDUCTASE FABG"/>
    <property type="match status" value="1"/>
</dbReference>
<dbReference type="PRINTS" id="PR00081">
    <property type="entry name" value="GDHRDH"/>
</dbReference>
<dbReference type="InterPro" id="IPR057326">
    <property type="entry name" value="KR_dom"/>
</dbReference>
<dbReference type="InterPro" id="IPR002347">
    <property type="entry name" value="SDR_fam"/>
</dbReference>
<dbReference type="FunFam" id="3.40.50.720:FF:000084">
    <property type="entry name" value="Short-chain dehydrogenase reductase"/>
    <property type="match status" value="1"/>
</dbReference>
<name>A0A1A9NB41_9BURK</name>
<feature type="domain" description="Ketoreductase" evidence="2">
    <location>
        <begin position="7"/>
        <end position="164"/>
    </location>
</feature>
<dbReference type="AlphaFoldDB" id="A0A1A9NB41"/>
<dbReference type="InterPro" id="IPR050259">
    <property type="entry name" value="SDR"/>
</dbReference>
<accession>A0A1A9NB41</accession>
<dbReference type="CDD" id="cd05233">
    <property type="entry name" value="SDR_c"/>
    <property type="match status" value="1"/>
</dbReference>
<dbReference type="Gene3D" id="3.40.50.720">
    <property type="entry name" value="NAD(P)-binding Rossmann-like Domain"/>
    <property type="match status" value="1"/>
</dbReference>
<dbReference type="Proteomes" id="UP000077961">
    <property type="component" value="Unassembled WGS sequence"/>
</dbReference>
<protein>
    <submittedName>
        <fullName evidence="4">Short-chain dehydrogenase</fullName>
    </submittedName>
</protein>
<dbReference type="RefSeq" id="WP_064265730.1">
    <property type="nucleotide sequence ID" value="NZ_LXJZ01000051.1"/>
</dbReference>
<evidence type="ECO:0000313" key="3">
    <source>
        <dbReference type="EMBL" id="OAJ62464.1"/>
    </source>
</evidence>
<dbReference type="PANTHER" id="PTHR42879">
    <property type="entry name" value="3-OXOACYL-(ACYL-CARRIER-PROTEIN) REDUCTASE"/>
    <property type="match status" value="1"/>
</dbReference>
<evidence type="ECO:0000313" key="6">
    <source>
        <dbReference type="Proteomes" id="UP000078116"/>
    </source>
</evidence>
<gene>
    <name evidence="3" type="ORF">A6V36_21185</name>
    <name evidence="4" type="ORF">A6V37_22475</name>
</gene>
<comment type="caution">
    <text evidence="4">The sequence shown here is derived from an EMBL/GenBank/DDBJ whole genome shotgun (WGS) entry which is preliminary data.</text>
</comment>
<reference evidence="5 6" key="1">
    <citation type="submission" date="2016-04" db="EMBL/GenBank/DDBJ databases">
        <title>Reclassification of Paraburkholderia panaciterrae (Farh et al. 2015) Dobritsa &amp; Samadpour 2016 as a later homotypic synonym of Paraburkholderia ginsengiterrae (Farh et al. 2015) Dobritsa &amp; Samadpour 2016.</title>
        <authorList>
            <person name="Dobritsa A.P."/>
            <person name="Kutumbaka K."/>
            <person name="Samadpour M."/>
        </authorList>
    </citation>
    <scope>NUCLEOTIDE SEQUENCE [LARGE SCALE GENOMIC DNA]</scope>
    <source>
        <strain evidence="4 6">DCY85</strain>
        <strain evidence="3 5">DCY85-1</strain>
    </source>
</reference>
<dbReference type="Proteomes" id="UP000078116">
    <property type="component" value="Unassembled WGS sequence"/>
</dbReference>
<dbReference type="OrthoDB" id="196630at2"/>
<evidence type="ECO:0000256" key="1">
    <source>
        <dbReference type="ARBA" id="ARBA00006484"/>
    </source>
</evidence>
<dbReference type="PRINTS" id="PR00080">
    <property type="entry name" value="SDRFAMILY"/>
</dbReference>
<dbReference type="SMART" id="SM00822">
    <property type="entry name" value="PKS_KR"/>
    <property type="match status" value="1"/>
</dbReference>
<dbReference type="EMBL" id="LXJZ01000051">
    <property type="protein sequence ID" value="OAJ62464.1"/>
    <property type="molecule type" value="Genomic_DNA"/>
</dbReference>
<dbReference type="EMBL" id="LXKA01000165">
    <property type="protein sequence ID" value="OAJ62591.1"/>
    <property type="molecule type" value="Genomic_DNA"/>
</dbReference>
<dbReference type="STRING" id="1462993.A6V36_21185"/>
<dbReference type="InterPro" id="IPR036291">
    <property type="entry name" value="NAD(P)-bd_dom_sf"/>
</dbReference>
<dbReference type="SUPFAM" id="SSF51735">
    <property type="entry name" value="NAD(P)-binding Rossmann-fold domains"/>
    <property type="match status" value="1"/>
</dbReference>
<dbReference type="Pfam" id="PF13561">
    <property type="entry name" value="adh_short_C2"/>
    <property type="match status" value="1"/>
</dbReference>
<organism evidence="4 6">
    <name type="scientific">Paraburkholderia ginsengiterrae</name>
    <dbReference type="NCBI Taxonomy" id="1462993"/>
    <lineage>
        <taxon>Bacteria</taxon>
        <taxon>Pseudomonadati</taxon>
        <taxon>Pseudomonadota</taxon>
        <taxon>Betaproteobacteria</taxon>
        <taxon>Burkholderiales</taxon>
        <taxon>Burkholderiaceae</taxon>
        <taxon>Paraburkholderia</taxon>
    </lineage>
</organism>
<evidence type="ECO:0000313" key="5">
    <source>
        <dbReference type="Proteomes" id="UP000077961"/>
    </source>
</evidence>
<proteinExistence type="inferred from homology"/>
<evidence type="ECO:0000259" key="2">
    <source>
        <dbReference type="SMART" id="SM00822"/>
    </source>
</evidence>
<sequence>MTSLKGKVAVVTGAGRGIGRAIAVKLAQCGAEVVLVDLEAPAESAKLAGDSAMAFAGDVSIEATWAKLGEAIDERFNRLDIVVNNAAAFPRGRIDELDFDTWRRGFAVNLDAHFYSAKHFVPRMRKNGYGRFIAISSNSIGIAEQALSAYMATKMGAIGFMRGLANDVAADGITCNAILPSLTDTPATAGMPEDAKRAVWQQQAIKRLAEPQDLVGPVAFLASEEAGFITGQALVVDGGLYKVS</sequence>
<comment type="similarity">
    <text evidence="1">Belongs to the short-chain dehydrogenases/reductases (SDR) family.</text>
</comment>
<keyword evidence="5" id="KW-1185">Reference proteome</keyword>